<dbReference type="PANTHER" id="PTHR41286:SF1">
    <property type="entry name" value="HNH NUCLEASE YAJD-RELATED"/>
    <property type="match status" value="1"/>
</dbReference>
<dbReference type="GO" id="GO:0008270">
    <property type="term" value="F:zinc ion binding"/>
    <property type="evidence" value="ECO:0007669"/>
    <property type="project" value="InterPro"/>
</dbReference>
<name>A0A433YG06_9BACL</name>
<dbReference type="GO" id="GO:0016787">
    <property type="term" value="F:hydrolase activity"/>
    <property type="evidence" value="ECO:0007669"/>
    <property type="project" value="UniProtKB-KW"/>
</dbReference>
<dbReference type="InterPro" id="IPR002711">
    <property type="entry name" value="HNH"/>
</dbReference>
<dbReference type="GO" id="GO:0003676">
    <property type="term" value="F:nucleic acid binding"/>
    <property type="evidence" value="ECO:0007669"/>
    <property type="project" value="InterPro"/>
</dbReference>
<evidence type="ECO:0000256" key="1">
    <source>
        <dbReference type="ARBA" id="ARBA00022722"/>
    </source>
</evidence>
<dbReference type="Gene3D" id="1.10.30.50">
    <property type="match status" value="1"/>
</dbReference>
<evidence type="ECO:0000256" key="3">
    <source>
        <dbReference type="ARBA" id="ARBA00038412"/>
    </source>
</evidence>
<comment type="similarity">
    <text evidence="3">Belongs to the HNH nuclease family.</text>
</comment>
<feature type="compositionally biased region" description="Basic and acidic residues" evidence="5">
    <location>
        <begin position="78"/>
        <end position="95"/>
    </location>
</feature>
<feature type="domain" description="HNH nuclease" evidence="6">
    <location>
        <begin position="23"/>
        <end position="79"/>
    </location>
</feature>
<evidence type="ECO:0000256" key="2">
    <source>
        <dbReference type="ARBA" id="ARBA00022801"/>
    </source>
</evidence>
<dbReference type="SMART" id="SM00507">
    <property type="entry name" value="HNHc"/>
    <property type="match status" value="1"/>
</dbReference>
<dbReference type="AlphaFoldDB" id="A0A433YG06"/>
<evidence type="ECO:0000313" key="7">
    <source>
        <dbReference type="EMBL" id="RUT48792.1"/>
    </source>
</evidence>
<gene>
    <name evidence="7" type="ORF">EJP82_01315</name>
</gene>
<reference evidence="7 8" key="1">
    <citation type="submission" date="2018-12" db="EMBL/GenBank/DDBJ databases">
        <authorList>
            <person name="Sun L."/>
            <person name="Chen Z."/>
        </authorList>
    </citation>
    <scope>NUCLEOTIDE SEQUENCE [LARGE SCALE GENOMIC DNA]</scope>
    <source>
        <strain evidence="7 8">DSM 15890</strain>
    </source>
</reference>
<dbReference type="GO" id="GO:0005829">
    <property type="term" value="C:cytosol"/>
    <property type="evidence" value="ECO:0007669"/>
    <property type="project" value="TreeGrafter"/>
</dbReference>
<dbReference type="CDD" id="cd00085">
    <property type="entry name" value="HNHc"/>
    <property type="match status" value="1"/>
</dbReference>
<evidence type="ECO:0000313" key="8">
    <source>
        <dbReference type="Proteomes" id="UP000279446"/>
    </source>
</evidence>
<keyword evidence="8" id="KW-1185">Reference proteome</keyword>
<keyword evidence="1" id="KW-0540">Nuclease</keyword>
<comment type="caution">
    <text evidence="7">The sequence shown here is derived from an EMBL/GenBank/DDBJ whole genome shotgun (WGS) entry which is preliminary data.</text>
</comment>
<protein>
    <recommendedName>
        <fullName evidence="4">Putative HNH nuclease YajD</fullName>
    </recommendedName>
</protein>
<proteinExistence type="inferred from homology"/>
<accession>A0A433YG06</accession>
<dbReference type="InterPro" id="IPR003615">
    <property type="entry name" value="HNH_nuc"/>
</dbReference>
<dbReference type="GO" id="GO:0004519">
    <property type="term" value="F:endonuclease activity"/>
    <property type="evidence" value="ECO:0007669"/>
    <property type="project" value="UniProtKB-KW"/>
</dbReference>
<feature type="region of interest" description="Disordered" evidence="5">
    <location>
        <begin position="77"/>
        <end position="97"/>
    </location>
</feature>
<evidence type="ECO:0000259" key="6">
    <source>
        <dbReference type="SMART" id="SM00507"/>
    </source>
</evidence>
<dbReference type="OrthoDB" id="962665at2"/>
<keyword evidence="7" id="KW-0255">Endonuclease</keyword>
<sequence>MDTHYRVQMKKVNPFYKTTAWKKCRIVILERDHYLCQPCLKKGIITTANTVHHIKSLEDYPELALDEDNLESICPTCHNKEHPEKGGGKKKEPEKKRRAVIVKAEANLERW</sequence>
<keyword evidence="2" id="KW-0378">Hydrolase</keyword>
<dbReference type="Proteomes" id="UP000279446">
    <property type="component" value="Unassembled WGS sequence"/>
</dbReference>
<evidence type="ECO:0000256" key="5">
    <source>
        <dbReference type="SAM" id="MobiDB-lite"/>
    </source>
</evidence>
<dbReference type="Pfam" id="PF01844">
    <property type="entry name" value="HNH"/>
    <property type="match status" value="1"/>
</dbReference>
<organism evidence="7 8">
    <name type="scientific">Paenibacillus anaericanus</name>
    <dbReference type="NCBI Taxonomy" id="170367"/>
    <lineage>
        <taxon>Bacteria</taxon>
        <taxon>Bacillati</taxon>
        <taxon>Bacillota</taxon>
        <taxon>Bacilli</taxon>
        <taxon>Bacillales</taxon>
        <taxon>Paenibacillaceae</taxon>
        <taxon>Paenibacillus</taxon>
    </lineage>
</organism>
<dbReference type="EMBL" id="RZNY01000001">
    <property type="protein sequence ID" value="RUT48792.1"/>
    <property type="molecule type" value="Genomic_DNA"/>
</dbReference>
<evidence type="ECO:0000256" key="4">
    <source>
        <dbReference type="ARBA" id="ARBA00040194"/>
    </source>
</evidence>
<dbReference type="PANTHER" id="PTHR41286">
    <property type="entry name" value="HNH NUCLEASE YAJD-RELATED"/>
    <property type="match status" value="1"/>
</dbReference>